<dbReference type="Pfam" id="PF13362">
    <property type="entry name" value="Toprim_3"/>
    <property type="match status" value="1"/>
</dbReference>
<proteinExistence type="predicted"/>
<evidence type="ECO:0000259" key="1">
    <source>
        <dbReference type="Pfam" id="PF13362"/>
    </source>
</evidence>
<dbReference type="InterPro" id="IPR006171">
    <property type="entry name" value="TOPRIM_dom"/>
</dbReference>
<dbReference type="RefSeq" id="WP_226767057.1">
    <property type="nucleotide sequence ID" value="NZ_BAAAEO010000003.1"/>
</dbReference>
<comment type="caution">
    <text evidence="2">The sequence shown here is derived from an EMBL/GenBank/DDBJ whole genome shotgun (WGS) entry which is preliminary data.</text>
</comment>
<gene>
    <name evidence="2" type="ORF">GCM10009098_21670</name>
</gene>
<feature type="domain" description="Toprim" evidence="1">
    <location>
        <begin position="213"/>
        <end position="288"/>
    </location>
</feature>
<dbReference type="Proteomes" id="UP001501169">
    <property type="component" value="Unassembled WGS sequence"/>
</dbReference>
<dbReference type="CDD" id="cd01029">
    <property type="entry name" value="TOPRIM_primases"/>
    <property type="match status" value="1"/>
</dbReference>
<keyword evidence="3" id="KW-1185">Reference proteome</keyword>
<evidence type="ECO:0000313" key="3">
    <source>
        <dbReference type="Proteomes" id="UP001501169"/>
    </source>
</evidence>
<reference evidence="2 3" key="1">
    <citation type="journal article" date="2019" name="Int. J. Syst. Evol. Microbiol.">
        <title>The Global Catalogue of Microorganisms (GCM) 10K type strain sequencing project: providing services to taxonomists for standard genome sequencing and annotation.</title>
        <authorList>
            <consortium name="The Broad Institute Genomics Platform"/>
            <consortium name="The Broad Institute Genome Sequencing Center for Infectious Disease"/>
            <person name="Wu L."/>
            <person name="Ma J."/>
        </authorList>
    </citation>
    <scope>NUCLEOTIDE SEQUENCE [LARGE SCALE GENOMIC DNA]</scope>
    <source>
        <strain evidence="2 3">JCM 14331</strain>
    </source>
</reference>
<evidence type="ECO:0000313" key="2">
    <source>
        <dbReference type="EMBL" id="GAA0553592.1"/>
    </source>
</evidence>
<organism evidence="2 3">
    <name type="scientific">Rheinheimera aquimaris</name>
    <dbReference type="NCBI Taxonomy" id="412437"/>
    <lineage>
        <taxon>Bacteria</taxon>
        <taxon>Pseudomonadati</taxon>
        <taxon>Pseudomonadota</taxon>
        <taxon>Gammaproteobacteria</taxon>
        <taxon>Chromatiales</taxon>
        <taxon>Chromatiaceae</taxon>
        <taxon>Rheinheimera</taxon>
    </lineage>
</organism>
<sequence length="318" mass="35767">MSFNHSKLNKNSFSRLALSNSKQPATIVQSDSLANAFARVFGPVDHQFIADGLIHRLDDPTGRPGNQACWYAYYPQPGSFAVFGSWRYGQNYYIDLRKPDFKNVKPFRKLLIEQSKKQHADTAARNELAALAAQSIWAFAKPAPEDNAYLVKKHLPAFDLRTLNNELLIPLYQGDQLVNLQRILPSGAKRFLKNGKVKGCYYRFGDINDAPQIMLCEGWATGATLHKWYGMPVFCAMSAMNLKAVAEAICARYPGIELIICPDDDRKTTGNPGMYYAQQAQQAMGCSMFIPKWPEDAPLDLTDFSDLYLWLLQHGGIE</sequence>
<dbReference type="EMBL" id="BAAAEO010000003">
    <property type="protein sequence ID" value="GAA0553592.1"/>
    <property type="molecule type" value="Genomic_DNA"/>
</dbReference>
<name>A0ABN1DWE8_9GAMM</name>
<dbReference type="InterPro" id="IPR034154">
    <property type="entry name" value="TOPRIM_DnaG/twinkle"/>
</dbReference>
<accession>A0ABN1DWE8</accession>
<protein>
    <recommendedName>
        <fullName evidence="1">Toprim domain-containing protein</fullName>
    </recommendedName>
</protein>